<dbReference type="AlphaFoldDB" id="A0A3N6N4Z1"/>
<feature type="compositionally biased region" description="Basic and acidic residues" evidence="1">
    <location>
        <begin position="25"/>
        <end position="34"/>
    </location>
</feature>
<evidence type="ECO:0000256" key="1">
    <source>
        <dbReference type="SAM" id="MobiDB-lite"/>
    </source>
</evidence>
<evidence type="ECO:0000313" key="3">
    <source>
        <dbReference type="Proteomes" id="UP000273828"/>
    </source>
</evidence>
<dbReference type="Proteomes" id="UP000273828">
    <property type="component" value="Unassembled WGS sequence"/>
</dbReference>
<organism evidence="2 3">
    <name type="scientific">Natrarchaeobius halalkaliphilus</name>
    <dbReference type="NCBI Taxonomy" id="1679091"/>
    <lineage>
        <taxon>Archaea</taxon>
        <taxon>Methanobacteriati</taxon>
        <taxon>Methanobacteriota</taxon>
        <taxon>Stenosarchaea group</taxon>
        <taxon>Halobacteria</taxon>
        <taxon>Halobacteriales</taxon>
        <taxon>Natrialbaceae</taxon>
        <taxon>Natrarchaeobius</taxon>
    </lineage>
</organism>
<evidence type="ECO:0000313" key="2">
    <source>
        <dbReference type="EMBL" id="RQG93272.1"/>
    </source>
</evidence>
<dbReference type="EMBL" id="REFY01000001">
    <property type="protein sequence ID" value="RQG93272.1"/>
    <property type="molecule type" value="Genomic_DNA"/>
</dbReference>
<proteinExistence type="predicted"/>
<reference evidence="2 3" key="1">
    <citation type="submission" date="2018-10" db="EMBL/GenBank/DDBJ databases">
        <title>Natrarchaeobius chitinivorans gen. nov., sp. nov., and Natrarchaeobius haloalkaliphilus sp. nov., alkaliphilic, chitin-utilizing haloarchaea from hypersaline alkaline lakes.</title>
        <authorList>
            <person name="Sorokin D.Y."/>
            <person name="Elcheninov A.G."/>
            <person name="Kostrikina N.A."/>
            <person name="Bale N.J."/>
            <person name="Sinninghe Damste J.S."/>
            <person name="Khijniak T.V."/>
            <person name="Kublanov I.V."/>
            <person name="Toshchakov S.V."/>
        </authorList>
    </citation>
    <scope>NUCLEOTIDE SEQUENCE [LARGE SCALE GENOMIC DNA]</scope>
    <source>
        <strain evidence="2 3">AArcht-Sl</strain>
    </source>
</reference>
<evidence type="ECO:0008006" key="4">
    <source>
        <dbReference type="Google" id="ProtNLM"/>
    </source>
</evidence>
<feature type="compositionally biased region" description="Low complexity" evidence="1">
    <location>
        <begin position="38"/>
        <end position="47"/>
    </location>
</feature>
<gene>
    <name evidence="2" type="ORF">EA462_00185</name>
</gene>
<comment type="caution">
    <text evidence="2">The sequence shown here is derived from an EMBL/GenBank/DDBJ whole genome shotgun (WGS) entry which is preliminary data.</text>
</comment>
<keyword evidence="3" id="KW-1185">Reference proteome</keyword>
<dbReference type="RefSeq" id="WP_124176563.1">
    <property type="nucleotide sequence ID" value="NZ_REFY01000001.1"/>
</dbReference>
<dbReference type="OrthoDB" id="205968at2157"/>
<protein>
    <recommendedName>
        <fullName evidence="4">CARDB domain-containing protein</fullName>
    </recommendedName>
</protein>
<accession>A0A3N6N4Z1</accession>
<name>A0A3N6N4Z1_9EURY</name>
<feature type="region of interest" description="Disordered" evidence="1">
    <location>
        <begin position="24"/>
        <end position="50"/>
    </location>
</feature>
<sequence>MERPTRRRLLTGVSAGSVLLSTKRWRADGGHSTDSDDGSSASASAESTLEVRISETNAPVAAGEYLEVTPVVENTGSTAVRTTVELIVGHDRERVSTVETTIDAGETREPMRMGFNTYPVPESDEFPVRVDADGATDERTVRVEGASTLANARPGADLSVEPGTSVLFEAGAVDPGDGQRTIWWLDGEQIGDTAVDTWQPAYYDERGAHFFRYAFDSPGTHEVTAAVLPDAEAGTYGARWTIDVTADGTRAPAIETSRPTDQVIEVARDDPADVEFELEATVPDGALDRVIWWLTQSDSILGVSDLEDRRDTARLSTVGCHTCTLVPWVVCRDGTVTEPDPSWQFERVDRRGTVEVTIHDTNDPVAAGDVLEVAAAVVNTGSTAETRELELVVGHDPTVVDARTVVVDPNETARVRLGFETYPTEKDERFPARVVTEDDADEVSVRVFA</sequence>